<proteinExistence type="inferred from homology"/>
<feature type="domain" description="FtsK" evidence="8">
    <location>
        <begin position="383"/>
        <end position="570"/>
    </location>
</feature>
<evidence type="ECO:0000256" key="5">
    <source>
        <dbReference type="PROSITE-ProRule" id="PRU00289"/>
    </source>
</evidence>
<keyword evidence="7" id="KW-0812">Transmembrane</keyword>
<name>A0A1F4USQ2_UNCKA</name>
<evidence type="ECO:0000256" key="6">
    <source>
        <dbReference type="SAM" id="MobiDB-lite"/>
    </source>
</evidence>
<dbReference type="InterPro" id="IPR036390">
    <property type="entry name" value="WH_DNA-bd_sf"/>
</dbReference>
<dbReference type="InterPro" id="IPR002543">
    <property type="entry name" value="FtsK_dom"/>
</dbReference>
<evidence type="ECO:0000256" key="3">
    <source>
        <dbReference type="ARBA" id="ARBA00022840"/>
    </source>
</evidence>
<evidence type="ECO:0000259" key="8">
    <source>
        <dbReference type="PROSITE" id="PS50901"/>
    </source>
</evidence>
<dbReference type="PROSITE" id="PS50901">
    <property type="entry name" value="FTSK"/>
    <property type="match status" value="1"/>
</dbReference>
<evidence type="ECO:0000256" key="7">
    <source>
        <dbReference type="SAM" id="Phobius"/>
    </source>
</evidence>
<evidence type="ECO:0000256" key="1">
    <source>
        <dbReference type="ARBA" id="ARBA00006474"/>
    </source>
</evidence>
<keyword evidence="3 5" id="KW-0067">ATP-binding</keyword>
<comment type="caution">
    <text evidence="9">The sequence shown here is derived from an EMBL/GenBank/DDBJ whole genome shotgun (WGS) entry which is preliminary data.</text>
</comment>
<dbReference type="Gene3D" id="3.30.980.40">
    <property type="match status" value="1"/>
</dbReference>
<dbReference type="AlphaFoldDB" id="A0A1F4USQ2"/>
<feature type="transmembrane region" description="Helical" evidence="7">
    <location>
        <begin position="21"/>
        <end position="43"/>
    </location>
</feature>
<gene>
    <name evidence="9" type="ORF">A2886_01620</name>
</gene>
<dbReference type="GO" id="GO:0003677">
    <property type="term" value="F:DNA binding"/>
    <property type="evidence" value="ECO:0007669"/>
    <property type="project" value="UniProtKB-KW"/>
</dbReference>
<feature type="transmembrane region" description="Helical" evidence="7">
    <location>
        <begin position="86"/>
        <end position="106"/>
    </location>
</feature>
<feature type="transmembrane region" description="Helical" evidence="7">
    <location>
        <begin position="49"/>
        <end position="74"/>
    </location>
</feature>
<dbReference type="SUPFAM" id="SSF52540">
    <property type="entry name" value="P-loop containing nucleoside triphosphate hydrolases"/>
    <property type="match status" value="1"/>
</dbReference>
<dbReference type="Proteomes" id="UP000176608">
    <property type="component" value="Unassembled WGS sequence"/>
</dbReference>
<dbReference type="Pfam" id="PF17854">
    <property type="entry name" value="FtsK_alpha"/>
    <property type="match status" value="1"/>
</dbReference>
<keyword evidence="4" id="KW-0238">DNA-binding</keyword>
<dbReference type="Pfam" id="PF09397">
    <property type="entry name" value="FtsK_gamma"/>
    <property type="match status" value="1"/>
</dbReference>
<dbReference type="EMBL" id="MEVA01000001">
    <property type="protein sequence ID" value="OGC47936.1"/>
    <property type="molecule type" value="Genomic_DNA"/>
</dbReference>
<dbReference type="InterPro" id="IPR027417">
    <property type="entry name" value="P-loop_NTPase"/>
</dbReference>
<dbReference type="Gene3D" id="3.40.50.300">
    <property type="entry name" value="P-loop containing nucleotide triphosphate hydrolases"/>
    <property type="match status" value="1"/>
</dbReference>
<dbReference type="InterPro" id="IPR050206">
    <property type="entry name" value="FtsK/SpoIIIE/SftA"/>
</dbReference>
<keyword evidence="7" id="KW-1133">Transmembrane helix</keyword>
<dbReference type="InterPro" id="IPR036388">
    <property type="entry name" value="WH-like_DNA-bd_sf"/>
</dbReference>
<dbReference type="SMART" id="SM00843">
    <property type="entry name" value="Ftsk_gamma"/>
    <property type="match status" value="1"/>
</dbReference>
<dbReference type="SUPFAM" id="SSF46785">
    <property type="entry name" value="Winged helix' DNA-binding domain"/>
    <property type="match status" value="1"/>
</dbReference>
<dbReference type="InterPro" id="IPR041027">
    <property type="entry name" value="FtsK_alpha"/>
</dbReference>
<dbReference type="InterPro" id="IPR018541">
    <property type="entry name" value="Ftsk_gamma"/>
</dbReference>
<dbReference type="Pfam" id="PF01580">
    <property type="entry name" value="FtsK_SpoIIIE"/>
    <property type="match status" value="1"/>
</dbReference>
<dbReference type="PANTHER" id="PTHR22683:SF41">
    <property type="entry name" value="DNA TRANSLOCASE FTSK"/>
    <property type="match status" value="1"/>
</dbReference>
<evidence type="ECO:0000313" key="10">
    <source>
        <dbReference type="Proteomes" id="UP000176608"/>
    </source>
</evidence>
<evidence type="ECO:0000256" key="2">
    <source>
        <dbReference type="ARBA" id="ARBA00022741"/>
    </source>
</evidence>
<sequence>MARRGRRRQVKLNVKKETLQSAAAIILLLLAGIILISLFAPGYSLNHRVNIFVVSAFGYGAILLPLVLVVGGLIQARVVKSKFVELRVLFGLIGILLGVVGISALIGDKGGSVGGGLAGALGSAVSSVGAFLIFLGTIAGSVIFMSDLSFPELGEKLGAFVSSIKGSRFGKKGSPKDEIKITTGEPISSEDSDVADAVEVAVELPEPIFEVIPSLAEPKSLGGRALPGEGAHSATIAPGLPYSDKVWEAPPLDLLADPSNIPVDRGDVKQRAQIIVDTLGSFGVVAEVAEINYGPSVTQYALRASSGTRIARVSSLQHDLALAMASPTGSVRIEAPIPGKSLIGIEVPNNISIPVPFKEILISDPMKAHKSKLAVVLGKDVSGAPLVYDIGKMPHLLVAGATGSGKSVFLHSLIFSLLYRCSPQECKFIFVDPKRVELVHYAGIPHLLSPVVTDVDKAASVFRWAASEMERRYKLLETAKVRNIDGYNEKSGFQALPYIIIVVDELAEIMVSDPAQVEKSIIRLAQLARATGIHLVLTVQRPSTNVITGLIKANIPCRIAFNVASQIDSRVIIDQPGAEKLLGKGDMLFVPPDAAKPVRIQGSLVTDKEINQVVSYLKGQGVEPDYKEGIFEMKEHGRSVSMGGETKDVLFEEALDAVVTAGRASASLLQRRLSIGYARAARILDELEAEGVIGPGHGSKPREILISSTLPPREVAQVFGEDEDDEKEDFSFEDNEAGL</sequence>
<dbReference type="STRING" id="1802617.A2886_01620"/>
<evidence type="ECO:0000256" key="4">
    <source>
        <dbReference type="ARBA" id="ARBA00023125"/>
    </source>
</evidence>
<dbReference type="Gene3D" id="1.10.10.10">
    <property type="entry name" value="Winged helix-like DNA-binding domain superfamily/Winged helix DNA-binding domain"/>
    <property type="match status" value="1"/>
</dbReference>
<dbReference type="PANTHER" id="PTHR22683">
    <property type="entry name" value="SPORULATION PROTEIN RELATED"/>
    <property type="match status" value="1"/>
</dbReference>
<accession>A0A1F4USQ2</accession>
<dbReference type="SMART" id="SM00382">
    <property type="entry name" value="AAA"/>
    <property type="match status" value="1"/>
</dbReference>
<protein>
    <recommendedName>
        <fullName evidence="8">FtsK domain-containing protein</fullName>
    </recommendedName>
</protein>
<feature type="compositionally biased region" description="Acidic residues" evidence="6">
    <location>
        <begin position="720"/>
        <end position="739"/>
    </location>
</feature>
<dbReference type="GO" id="GO:0005524">
    <property type="term" value="F:ATP binding"/>
    <property type="evidence" value="ECO:0007669"/>
    <property type="project" value="UniProtKB-UniRule"/>
</dbReference>
<reference evidence="9 10" key="1">
    <citation type="journal article" date="2016" name="Nat. Commun.">
        <title>Thousands of microbial genomes shed light on interconnected biogeochemical processes in an aquifer system.</title>
        <authorList>
            <person name="Anantharaman K."/>
            <person name="Brown C.T."/>
            <person name="Hug L.A."/>
            <person name="Sharon I."/>
            <person name="Castelle C.J."/>
            <person name="Probst A.J."/>
            <person name="Thomas B.C."/>
            <person name="Singh A."/>
            <person name="Wilkins M.J."/>
            <person name="Karaoz U."/>
            <person name="Brodie E.L."/>
            <person name="Williams K.H."/>
            <person name="Hubbard S.S."/>
            <person name="Banfield J.F."/>
        </authorList>
    </citation>
    <scope>NUCLEOTIDE SEQUENCE [LARGE SCALE GENOMIC DNA]</scope>
</reference>
<comment type="similarity">
    <text evidence="1">Belongs to the FtsK/SpoIIIE/SftA family.</text>
</comment>
<feature type="binding site" evidence="5">
    <location>
        <begin position="400"/>
        <end position="407"/>
    </location>
    <ligand>
        <name>ATP</name>
        <dbReference type="ChEBI" id="CHEBI:30616"/>
    </ligand>
</feature>
<keyword evidence="7" id="KW-0472">Membrane</keyword>
<evidence type="ECO:0000313" key="9">
    <source>
        <dbReference type="EMBL" id="OGC47936.1"/>
    </source>
</evidence>
<feature type="transmembrane region" description="Helical" evidence="7">
    <location>
        <begin position="118"/>
        <end position="144"/>
    </location>
</feature>
<organism evidence="9 10">
    <name type="scientific">candidate division WWE3 bacterium RIFCSPHIGHO2_01_FULL_42_13</name>
    <dbReference type="NCBI Taxonomy" id="1802617"/>
    <lineage>
        <taxon>Bacteria</taxon>
        <taxon>Katanobacteria</taxon>
    </lineage>
</organism>
<dbReference type="InterPro" id="IPR003593">
    <property type="entry name" value="AAA+_ATPase"/>
</dbReference>
<keyword evidence="2 5" id="KW-0547">Nucleotide-binding</keyword>
<feature type="region of interest" description="Disordered" evidence="6">
    <location>
        <begin position="719"/>
        <end position="739"/>
    </location>
</feature>
<feature type="transmembrane region" description="Helical" evidence="7">
    <location>
        <begin position="396"/>
        <end position="419"/>
    </location>
</feature>